<protein>
    <submittedName>
        <fullName evidence="1">Uncharacterized protein</fullName>
    </submittedName>
</protein>
<name>A0ACC0VTI2_9STRA</name>
<accession>A0ACC0VTI2</accession>
<comment type="caution">
    <text evidence="1">The sequence shown here is derived from an EMBL/GenBank/DDBJ whole genome shotgun (WGS) entry which is preliminary data.</text>
</comment>
<sequence length="73" mass="8912">MHCNRAIRWPCPWTFSSRDSHSASWWMRLSINGVELNIWFYWKRQKKDAAATIPRRSLVSKVYWVREWEKASL</sequence>
<reference evidence="1 2" key="1">
    <citation type="journal article" date="2022" name="bioRxiv">
        <title>The genome of the oomycete Peronosclerospora sorghi, a cosmopolitan pathogen of maize and sorghum, is inflated with dispersed pseudogenes.</title>
        <authorList>
            <person name="Fletcher K."/>
            <person name="Martin F."/>
            <person name="Isakeit T."/>
            <person name="Cavanaugh K."/>
            <person name="Magill C."/>
            <person name="Michelmore R."/>
        </authorList>
    </citation>
    <scope>NUCLEOTIDE SEQUENCE [LARGE SCALE GENOMIC DNA]</scope>
    <source>
        <strain evidence="1">P6</strain>
    </source>
</reference>
<organism evidence="1 2">
    <name type="scientific">Peronosclerospora sorghi</name>
    <dbReference type="NCBI Taxonomy" id="230839"/>
    <lineage>
        <taxon>Eukaryota</taxon>
        <taxon>Sar</taxon>
        <taxon>Stramenopiles</taxon>
        <taxon>Oomycota</taxon>
        <taxon>Peronosporomycetes</taxon>
        <taxon>Peronosporales</taxon>
        <taxon>Peronosporaceae</taxon>
        <taxon>Peronosclerospora</taxon>
    </lineage>
</organism>
<proteinExistence type="predicted"/>
<dbReference type="Proteomes" id="UP001163321">
    <property type="component" value="Chromosome 7"/>
</dbReference>
<evidence type="ECO:0000313" key="1">
    <source>
        <dbReference type="EMBL" id="KAI9909645.1"/>
    </source>
</evidence>
<dbReference type="EMBL" id="CM047586">
    <property type="protein sequence ID" value="KAI9909645.1"/>
    <property type="molecule type" value="Genomic_DNA"/>
</dbReference>
<evidence type="ECO:0000313" key="2">
    <source>
        <dbReference type="Proteomes" id="UP001163321"/>
    </source>
</evidence>
<gene>
    <name evidence="1" type="ORF">PsorP6_014509</name>
</gene>
<keyword evidence="2" id="KW-1185">Reference proteome</keyword>